<name>A0AAE1DW08_9GAST</name>
<keyword evidence="5" id="KW-1185">Reference proteome</keyword>
<dbReference type="Proteomes" id="UP001283361">
    <property type="component" value="Unassembled WGS sequence"/>
</dbReference>
<dbReference type="InterPro" id="IPR001128">
    <property type="entry name" value="Cyt_P450"/>
</dbReference>
<evidence type="ECO:0000313" key="4">
    <source>
        <dbReference type="EMBL" id="KAK3785054.1"/>
    </source>
</evidence>
<dbReference type="InterPro" id="IPR050182">
    <property type="entry name" value="Cytochrome_P450_fam2"/>
</dbReference>
<dbReference type="GO" id="GO:0008395">
    <property type="term" value="F:steroid hydroxylase activity"/>
    <property type="evidence" value="ECO:0007669"/>
    <property type="project" value="TreeGrafter"/>
</dbReference>
<evidence type="ECO:0000313" key="5">
    <source>
        <dbReference type="Proteomes" id="UP001283361"/>
    </source>
</evidence>
<dbReference type="SUPFAM" id="SSF48264">
    <property type="entry name" value="Cytochrome P450"/>
    <property type="match status" value="1"/>
</dbReference>
<keyword evidence="3" id="KW-0408">Iron</keyword>
<dbReference type="AlphaFoldDB" id="A0AAE1DW08"/>
<protein>
    <recommendedName>
        <fullName evidence="6">Cytochrome P450</fullName>
    </recommendedName>
</protein>
<reference evidence="4" key="1">
    <citation type="journal article" date="2023" name="G3 (Bethesda)">
        <title>A reference genome for the long-term kleptoplast-retaining sea slug Elysia crispata morphotype clarki.</title>
        <authorList>
            <person name="Eastman K.E."/>
            <person name="Pendleton A.L."/>
            <person name="Shaikh M.A."/>
            <person name="Suttiyut T."/>
            <person name="Ogas R."/>
            <person name="Tomko P."/>
            <person name="Gavelis G."/>
            <person name="Widhalm J.R."/>
            <person name="Wisecaver J.H."/>
        </authorList>
    </citation>
    <scope>NUCLEOTIDE SEQUENCE</scope>
    <source>
        <strain evidence="4">ECLA1</strain>
    </source>
</reference>
<dbReference type="GO" id="GO:0016712">
    <property type="term" value="F:oxidoreductase activity, acting on paired donors, with incorporation or reduction of molecular oxygen, reduced flavin or flavoprotein as one donor, and incorporation of one atom of oxygen"/>
    <property type="evidence" value="ECO:0007669"/>
    <property type="project" value="TreeGrafter"/>
</dbReference>
<dbReference type="InterPro" id="IPR036396">
    <property type="entry name" value="Cyt_P450_sf"/>
</dbReference>
<comment type="caution">
    <text evidence="4">The sequence shown here is derived from an EMBL/GenBank/DDBJ whole genome shotgun (WGS) entry which is preliminary data.</text>
</comment>
<evidence type="ECO:0000256" key="2">
    <source>
        <dbReference type="ARBA" id="ARBA00022723"/>
    </source>
</evidence>
<evidence type="ECO:0000256" key="1">
    <source>
        <dbReference type="ARBA" id="ARBA00010617"/>
    </source>
</evidence>
<organism evidence="4 5">
    <name type="scientific">Elysia crispata</name>
    <name type="common">lettuce slug</name>
    <dbReference type="NCBI Taxonomy" id="231223"/>
    <lineage>
        <taxon>Eukaryota</taxon>
        <taxon>Metazoa</taxon>
        <taxon>Spiralia</taxon>
        <taxon>Lophotrochozoa</taxon>
        <taxon>Mollusca</taxon>
        <taxon>Gastropoda</taxon>
        <taxon>Heterobranchia</taxon>
        <taxon>Euthyneura</taxon>
        <taxon>Panpulmonata</taxon>
        <taxon>Sacoglossa</taxon>
        <taxon>Placobranchoidea</taxon>
        <taxon>Plakobranchidae</taxon>
        <taxon>Elysia</taxon>
    </lineage>
</organism>
<sequence length="294" mass="32799">MYLAPERQGCSGYACNISPSHKRHLPTPSGREAWVSEMMPRPGHQSVLQLLLFPVKPLASSNNLETSRRSQHPRPLHLGVAFNKQYWNYTSMKSDTPERLETWSSQILTYLALTLGLVVLVKYLLTHRVPDNIPPFPARPYPVLGHLPYLMHGLRDQLNTWTEASGELFSLYFGSNLVVILNSYDVYHKAFVKHGDTLSDRPKSLAADIGGGDHNKGLSAWAKNSLGFQSEPRGVSTYLDALSQLSGHPSDVRTLTRTAIANIICSIVVGGSRDWRTRDSDDIFRRCVNTGSDT</sequence>
<evidence type="ECO:0000256" key="3">
    <source>
        <dbReference type="ARBA" id="ARBA00023004"/>
    </source>
</evidence>
<evidence type="ECO:0008006" key="6">
    <source>
        <dbReference type="Google" id="ProtNLM"/>
    </source>
</evidence>
<dbReference type="EMBL" id="JAWDGP010002176">
    <property type="protein sequence ID" value="KAK3785054.1"/>
    <property type="molecule type" value="Genomic_DNA"/>
</dbReference>
<proteinExistence type="inferred from homology"/>
<dbReference type="PANTHER" id="PTHR24300:SF403">
    <property type="entry name" value="CYTOCHROME P450 306A1"/>
    <property type="match status" value="1"/>
</dbReference>
<dbReference type="GO" id="GO:0005737">
    <property type="term" value="C:cytoplasm"/>
    <property type="evidence" value="ECO:0007669"/>
    <property type="project" value="TreeGrafter"/>
</dbReference>
<gene>
    <name evidence="4" type="ORF">RRG08_052678</name>
</gene>
<dbReference type="GO" id="GO:0006805">
    <property type="term" value="P:xenobiotic metabolic process"/>
    <property type="evidence" value="ECO:0007669"/>
    <property type="project" value="TreeGrafter"/>
</dbReference>
<dbReference type="GO" id="GO:0006082">
    <property type="term" value="P:organic acid metabolic process"/>
    <property type="evidence" value="ECO:0007669"/>
    <property type="project" value="TreeGrafter"/>
</dbReference>
<comment type="similarity">
    <text evidence="1">Belongs to the cytochrome P450 family.</text>
</comment>
<dbReference type="GO" id="GO:0005506">
    <property type="term" value="F:iron ion binding"/>
    <property type="evidence" value="ECO:0007669"/>
    <property type="project" value="InterPro"/>
</dbReference>
<keyword evidence="2" id="KW-0479">Metal-binding</keyword>
<accession>A0AAE1DW08</accession>
<dbReference type="GO" id="GO:0020037">
    <property type="term" value="F:heme binding"/>
    <property type="evidence" value="ECO:0007669"/>
    <property type="project" value="InterPro"/>
</dbReference>
<dbReference type="Gene3D" id="1.10.630.10">
    <property type="entry name" value="Cytochrome P450"/>
    <property type="match status" value="1"/>
</dbReference>
<dbReference type="PANTHER" id="PTHR24300">
    <property type="entry name" value="CYTOCHROME P450 508A4-RELATED"/>
    <property type="match status" value="1"/>
</dbReference>
<dbReference type="Pfam" id="PF00067">
    <property type="entry name" value="p450"/>
    <property type="match status" value="1"/>
</dbReference>